<reference evidence="2 3" key="2">
    <citation type="submission" date="2024-02" db="EMBL/GenBank/DDBJ databases">
        <title>The Genome Sequence of Enterococcus sp. DIV0159.</title>
        <authorList>
            <person name="Earl A."/>
            <person name="Manson A."/>
            <person name="Gilmore M."/>
            <person name="Sanders J."/>
            <person name="Shea T."/>
            <person name="Howe W."/>
            <person name="Livny J."/>
            <person name="Cuomo C."/>
            <person name="Neafsey D."/>
            <person name="Birren B."/>
        </authorList>
    </citation>
    <scope>NUCLEOTIDE SEQUENCE [LARGE SCALE GENOMIC DNA]</scope>
    <source>
        <strain evidence="2 3">665A</strain>
    </source>
</reference>
<dbReference type="Proteomes" id="UP000664357">
    <property type="component" value="Unassembled WGS sequence"/>
</dbReference>
<dbReference type="EMBL" id="JAFREL020000003">
    <property type="protein sequence ID" value="MEO1771568.1"/>
    <property type="molecule type" value="Genomic_DNA"/>
</dbReference>
<name>A0ABV0EVD9_9ENTE</name>
<feature type="transmembrane region" description="Helical" evidence="1">
    <location>
        <begin position="44"/>
        <end position="62"/>
    </location>
</feature>
<evidence type="ECO:0000256" key="1">
    <source>
        <dbReference type="SAM" id="Phobius"/>
    </source>
</evidence>
<keyword evidence="1" id="KW-0472">Membrane</keyword>
<proteinExistence type="predicted"/>
<sequence length="73" mass="8367">MNTWIFGTIGVGAVVLILAIVFFVKDSHAMMQWQKKGNYLLPNLSLTILSFVWIGLAVYLYLDVQNQINFFLK</sequence>
<reference evidence="2 3" key="1">
    <citation type="submission" date="2021-03" db="EMBL/GenBank/DDBJ databases">
        <authorList>
            <person name="Gilmore M.S."/>
            <person name="Schwartzman J."/>
            <person name="Van Tyne D."/>
            <person name="Martin M."/>
            <person name="Earl A.M."/>
            <person name="Manson A.L."/>
            <person name="Straub T."/>
            <person name="Salamzade R."/>
            <person name="Saavedra J."/>
            <person name="Lebreton F."/>
            <person name="Prichula J."/>
            <person name="Schaufler K."/>
            <person name="Gaca A."/>
            <person name="Sgardioli B."/>
            <person name="Wagenaar J."/>
            <person name="Strong T."/>
        </authorList>
    </citation>
    <scope>NUCLEOTIDE SEQUENCE [LARGE SCALE GENOMIC DNA]</scope>
    <source>
        <strain evidence="2 3">665A</strain>
    </source>
</reference>
<evidence type="ECO:0000313" key="2">
    <source>
        <dbReference type="EMBL" id="MEO1771568.1"/>
    </source>
</evidence>
<keyword evidence="1" id="KW-0812">Transmembrane</keyword>
<comment type="caution">
    <text evidence="2">The sequence shown here is derived from an EMBL/GenBank/DDBJ whole genome shotgun (WGS) entry which is preliminary data.</text>
</comment>
<organism evidence="2 3">
    <name type="scientific">Candidatus Enterococcus ferrettii</name>
    <dbReference type="NCBI Taxonomy" id="2815324"/>
    <lineage>
        <taxon>Bacteria</taxon>
        <taxon>Bacillati</taxon>
        <taxon>Bacillota</taxon>
        <taxon>Bacilli</taxon>
        <taxon>Lactobacillales</taxon>
        <taxon>Enterococcaceae</taxon>
        <taxon>Enterococcus</taxon>
    </lineage>
</organism>
<keyword evidence="1" id="KW-1133">Transmembrane helix</keyword>
<protein>
    <submittedName>
        <fullName evidence="2">Uncharacterized protein</fullName>
    </submittedName>
</protein>
<keyword evidence="3" id="KW-1185">Reference proteome</keyword>
<feature type="transmembrane region" description="Helical" evidence="1">
    <location>
        <begin position="6"/>
        <end position="24"/>
    </location>
</feature>
<gene>
    <name evidence="2" type="ORF">JZO67_003549</name>
</gene>
<accession>A0ABV0EVD9</accession>
<evidence type="ECO:0000313" key="3">
    <source>
        <dbReference type="Proteomes" id="UP000664357"/>
    </source>
</evidence>
<dbReference type="RefSeq" id="WP_207705317.1">
    <property type="nucleotide sequence ID" value="NZ_JAFREL020000003.1"/>
</dbReference>